<name>A0A9D4HJC0_DREPO</name>
<comment type="caution">
    <text evidence="1">The sequence shown here is derived from an EMBL/GenBank/DDBJ whole genome shotgun (WGS) entry which is preliminary data.</text>
</comment>
<evidence type="ECO:0000313" key="1">
    <source>
        <dbReference type="EMBL" id="KAH3719553.1"/>
    </source>
</evidence>
<reference evidence="1" key="1">
    <citation type="journal article" date="2019" name="bioRxiv">
        <title>The Genome of the Zebra Mussel, Dreissena polymorpha: A Resource for Invasive Species Research.</title>
        <authorList>
            <person name="McCartney M.A."/>
            <person name="Auch B."/>
            <person name="Kono T."/>
            <person name="Mallez S."/>
            <person name="Zhang Y."/>
            <person name="Obille A."/>
            <person name="Becker A."/>
            <person name="Abrahante J.E."/>
            <person name="Garbe J."/>
            <person name="Badalamenti J.P."/>
            <person name="Herman A."/>
            <person name="Mangelson H."/>
            <person name="Liachko I."/>
            <person name="Sullivan S."/>
            <person name="Sone E.D."/>
            <person name="Koren S."/>
            <person name="Silverstein K.A.T."/>
            <person name="Beckman K.B."/>
            <person name="Gohl D.M."/>
        </authorList>
    </citation>
    <scope>NUCLEOTIDE SEQUENCE</scope>
    <source>
        <strain evidence="1">Duluth1</strain>
        <tissue evidence="1">Whole animal</tissue>
    </source>
</reference>
<dbReference type="Proteomes" id="UP000828390">
    <property type="component" value="Unassembled WGS sequence"/>
</dbReference>
<protein>
    <submittedName>
        <fullName evidence="1">Uncharacterized protein</fullName>
    </submittedName>
</protein>
<accession>A0A9D4HJC0</accession>
<evidence type="ECO:0000313" key="2">
    <source>
        <dbReference type="Proteomes" id="UP000828390"/>
    </source>
</evidence>
<keyword evidence="2" id="KW-1185">Reference proteome</keyword>
<gene>
    <name evidence="1" type="ORF">DPMN_062390</name>
</gene>
<sequence>METQVAVRKPEGRSKDARGRQKLLRTQAHGDHFEHAQKSCRSPAFYCILLRMLKARRRDAVVVVGT</sequence>
<dbReference type="EMBL" id="JAIWYP010000013">
    <property type="protein sequence ID" value="KAH3719553.1"/>
    <property type="molecule type" value="Genomic_DNA"/>
</dbReference>
<dbReference type="AlphaFoldDB" id="A0A9D4HJC0"/>
<proteinExistence type="predicted"/>
<reference evidence="1" key="2">
    <citation type="submission" date="2020-11" db="EMBL/GenBank/DDBJ databases">
        <authorList>
            <person name="McCartney M.A."/>
            <person name="Auch B."/>
            <person name="Kono T."/>
            <person name="Mallez S."/>
            <person name="Becker A."/>
            <person name="Gohl D.M."/>
            <person name="Silverstein K.A.T."/>
            <person name="Koren S."/>
            <person name="Bechman K.B."/>
            <person name="Herman A."/>
            <person name="Abrahante J.E."/>
            <person name="Garbe J."/>
        </authorList>
    </citation>
    <scope>NUCLEOTIDE SEQUENCE</scope>
    <source>
        <strain evidence="1">Duluth1</strain>
        <tissue evidence="1">Whole animal</tissue>
    </source>
</reference>
<organism evidence="1 2">
    <name type="scientific">Dreissena polymorpha</name>
    <name type="common">Zebra mussel</name>
    <name type="synonym">Mytilus polymorpha</name>
    <dbReference type="NCBI Taxonomy" id="45954"/>
    <lineage>
        <taxon>Eukaryota</taxon>
        <taxon>Metazoa</taxon>
        <taxon>Spiralia</taxon>
        <taxon>Lophotrochozoa</taxon>
        <taxon>Mollusca</taxon>
        <taxon>Bivalvia</taxon>
        <taxon>Autobranchia</taxon>
        <taxon>Heteroconchia</taxon>
        <taxon>Euheterodonta</taxon>
        <taxon>Imparidentia</taxon>
        <taxon>Neoheterodontei</taxon>
        <taxon>Myida</taxon>
        <taxon>Dreissenoidea</taxon>
        <taxon>Dreissenidae</taxon>
        <taxon>Dreissena</taxon>
    </lineage>
</organism>